<dbReference type="STRING" id="1273541.Pyrde_1949"/>
<organism evidence="6 7">
    <name type="scientific">Pyrodictium delaneyi</name>
    <dbReference type="NCBI Taxonomy" id="1273541"/>
    <lineage>
        <taxon>Archaea</taxon>
        <taxon>Thermoproteota</taxon>
        <taxon>Thermoprotei</taxon>
        <taxon>Desulfurococcales</taxon>
        <taxon>Pyrodictiaceae</taxon>
        <taxon>Pyrodictium</taxon>
    </lineage>
</organism>
<comment type="subcellular location">
    <subcellularLocation>
        <location evidence="5">Cell membrane</location>
        <topology evidence="5">Multi-pass membrane protein</topology>
    </subcellularLocation>
    <subcellularLocation>
        <location evidence="1">Membrane</location>
        <topology evidence="1">Multi-pass membrane protein</topology>
    </subcellularLocation>
</comment>
<dbReference type="PANTHER" id="PTHR43701:SF2">
    <property type="entry name" value="MEMBRANE TRANSPORTER PROTEIN YJNA-RELATED"/>
    <property type="match status" value="1"/>
</dbReference>
<dbReference type="InterPro" id="IPR051598">
    <property type="entry name" value="TSUP/Inactive_protease-like"/>
</dbReference>
<keyword evidence="2 5" id="KW-0812">Transmembrane</keyword>
<evidence type="ECO:0000313" key="7">
    <source>
        <dbReference type="Proteomes" id="UP000058613"/>
    </source>
</evidence>
<dbReference type="RefSeq" id="WP_055410365.1">
    <property type="nucleotide sequence ID" value="NZ_CP013011.1"/>
</dbReference>
<dbReference type="GeneID" id="26100289"/>
<dbReference type="PANTHER" id="PTHR43701">
    <property type="entry name" value="MEMBRANE TRANSPORTER PROTEIN MJ0441-RELATED"/>
    <property type="match status" value="1"/>
</dbReference>
<dbReference type="Proteomes" id="UP000058613">
    <property type="component" value="Chromosome"/>
</dbReference>
<keyword evidence="4 5" id="KW-0472">Membrane</keyword>
<comment type="similarity">
    <text evidence="5">Belongs to the 4-toluene sulfonate uptake permease (TSUP) (TC 2.A.102) family.</text>
</comment>
<dbReference type="EMBL" id="CP013011">
    <property type="protein sequence ID" value="ALL01992.1"/>
    <property type="molecule type" value="Genomic_DNA"/>
</dbReference>
<feature type="transmembrane region" description="Helical" evidence="5">
    <location>
        <begin position="145"/>
        <end position="169"/>
    </location>
</feature>
<accession>A0A0P0N5S4</accession>
<keyword evidence="3 5" id="KW-1133">Transmembrane helix</keyword>
<dbReference type="KEGG" id="pdl:Pyrde_1949"/>
<name>A0A0P0N5S4_9CREN</name>
<dbReference type="InterPro" id="IPR002781">
    <property type="entry name" value="TM_pro_TauE-like"/>
</dbReference>
<feature type="transmembrane region" description="Helical" evidence="5">
    <location>
        <begin position="80"/>
        <end position="101"/>
    </location>
</feature>
<dbReference type="OrthoDB" id="387035at2157"/>
<evidence type="ECO:0000313" key="6">
    <source>
        <dbReference type="EMBL" id="ALL01992.1"/>
    </source>
</evidence>
<proteinExistence type="inferred from homology"/>
<evidence type="ECO:0000256" key="1">
    <source>
        <dbReference type="ARBA" id="ARBA00004141"/>
    </source>
</evidence>
<evidence type="ECO:0000256" key="2">
    <source>
        <dbReference type="ARBA" id="ARBA00022692"/>
    </source>
</evidence>
<gene>
    <name evidence="6" type="ORF">Pyrde_1949</name>
</gene>
<evidence type="ECO:0000256" key="4">
    <source>
        <dbReference type="ARBA" id="ARBA00023136"/>
    </source>
</evidence>
<feature type="transmembrane region" description="Helical" evidence="5">
    <location>
        <begin position="181"/>
        <end position="200"/>
    </location>
</feature>
<reference evidence="6 7" key="1">
    <citation type="submission" date="2015-10" db="EMBL/GenBank/DDBJ databases">
        <title>Complete genome sequence of hyperthermophilic archaeon Pyrodictium delaneyi Su06.</title>
        <authorList>
            <person name="Jung J.-H."/>
            <person name="Lin J."/>
            <person name="Holden J.F."/>
            <person name="Park C.-S."/>
        </authorList>
    </citation>
    <scope>NUCLEOTIDE SEQUENCE [LARGE SCALE GENOMIC DNA]</scope>
    <source>
        <strain evidence="6 7">Su06</strain>
    </source>
</reference>
<feature type="transmembrane region" description="Helical" evidence="5">
    <location>
        <begin position="42"/>
        <end position="60"/>
    </location>
</feature>
<dbReference type="AlphaFoldDB" id="A0A0P0N5S4"/>
<dbReference type="Pfam" id="PF01925">
    <property type="entry name" value="TauE"/>
    <property type="match status" value="1"/>
</dbReference>
<sequence>MEAAAWLLAGLLAGLADYGLGLGFGLAASLVLVVLLGQDPRAVAAAAAAAQLLTTLPAIAAHRRAGNIAPEALDDAKKVVTVLSASSTLTALTAATLAARLTSSQAHLAYALALATLIPPLYILAHHNNRDNTKPPPPRKTTATAAALGALAGLDKAVLGGGYSILIVTAQLAAGIDLRSAIALTPAAKLLPFIAIAASYTHTGYMNPTNTLALAAGALASLPTAAKLLHRAQPEKLAPLLAATLTASMITQLLRTCTTVLTP</sequence>
<feature type="transmembrane region" description="Helical" evidence="5">
    <location>
        <begin position="6"/>
        <end position="35"/>
    </location>
</feature>
<keyword evidence="5" id="KW-1003">Cell membrane</keyword>
<protein>
    <recommendedName>
        <fullName evidence="5">Probable membrane transporter protein</fullName>
    </recommendedName>
</protein>
<evidence type="ECO:0000256" key="5">
    <source>
        <dbReference type="RuleBase" id="RU363041"/>
    </source>
</evidence>
<feature type="transmembrane region" description="Helical" evidence="5">
    <location>
        <begin position="108"/>
        <end position="125"/>
    </location>
</feature>
<evidence type="ECO:0000256" key="3">
    <source>
        <dbReference type="ARBA" id="ARBA00022989"/>
    </source>
</evidence>
<dbReference type="GO" id="GO:0005886">
    <property type="term" value="C:plasma membrane"/>
    <property type="evidence" value="ECO:0007669"/>
    <property type="project" value="UniProtKB-SubCell"/>
</dbReference>